<dbReference type="Gene3D" id="3.40.50.450">
    <property type="match status" value="1"/>
</dbReference>
<keyword evidence="2" id="KW-0203">Cytokinin biosynthesis</keyword>
<keyword evidence="4" id="KW-1185">Reference proteome</keyword>
<keyword evidence="2" id="KW-0378">Hydrolase</keyword>
<comment type="similarity">
    <text evidence="1 2">Belongs to the LOG family.</text>
</comment>
<comment type="catalytic activity">
    <reaction evidence="2">
        <text>9-ribosyl-trans-zeatin 5'-phosphate + H2O = trans-zeatin + D-ribose 5-phosphate</text>
        <dbReference type="Rhea" id="RHEA:48564"/>
        <dbReference type="ChEBI" id="CHEBI:15377"/>
        <dbReference type="ChEBI" id="CHEBI:16522"/>
        <dbReference type="ChEBI" id="CHEBI:78346"/>
        <dbReference type="ChEBI" id="CHEBI:87947"/>
        <dbReference type="EC" id="3.2.2.n1"/>
    </reaction>
</comment>
<dbReference type="PANTHER" id="PTHR31223:SF70">
    <property type="entry name" value="LOG FAMILY PROTEIN YJL055W"/>
    <property type="match status" value="1"/>
</dbReference>
<comment type="catalytic activity">
    <reaction evidence="2">
        <text>N(6)-(dimethylallyl)adenosine 5'-phosphate + H2O = N(6)-dimethylallyladenine + D-ribose 5-phosphate</text>
        <dbReference type="Rhea" id="RHEA:48560"/>
        <dbReference type="ChEBI" id="CHEBI:15377"/>
        <dbReference type="ChEBI" id="CHEBI:17660"/>
        <dbReference type="ChEBI" id="CHEBI:57526"/>
        <dbReference type="ChEBI" id="CHEBI:78346"/>
        <dbReference type="EC" id="3.2.2.n1"/>
    </reaction>
</comment>
<sequence>MPERPTTSIAVFCGARPGVGRRYLDEAYTFGEALGRAGAALVYGAGEVGVMGAVAAGARAAGAPVTGVIPALLYERERPDLHTGEVVVVETMHDRKAAMYDLADGFAILPGGLGTLDELMEVLTWNQLGIHRKPVVLVDGGGFFQPLVLLLDHLLAEGFISPVDRAMVEVTTDPGDAVARLLGAGDPLALTTVAGSV</sequence>
<dbReference type="InterPro" id="IPR031100">
    <property type="entry name" value="LOG_fam"/>
</dbReference>
<name>A0ABS2AKK2_9ACTN</name>
<dbReference type="EC" id="3.2.2.n1" evidence="2"/>
<evidence type="ECO:0000313" key="4">
    <source>
        <dbReference type="Proteomes" id="UP000632138"/>
    </source>
</evidence>
<evidence type="ECO:0000256" key="2">
    <source>
        <dbReference type="RuleBase" id="RU363015"/>
    </source>
</evidence>
<dbReference type="SUPFAM" id="SSF102405">
    <property type="entry name" value="MCP/YpsA-like"/>
    <property type="match status" value="1"/>
</dbReference>
<dbReference type="NCBIfam" id="TIGR00730">
    <property type="entry name" value="Rossman fold protein, TIGR00730 family"/>
    <property type="match status" value="1"/>
</dbReference>
<accession>A0ABS2AKK2</accession>
<dbReference type="EMBL" id="JAENHP010000014">
    <property type="protein sequence ID" value="MBM2620364.1"/>
    <property type="molecule type" value="Genomic_DNA"/>
</dbReference>
<dbReference type="RefSeq" id="WP_203380347.1">
    <property type="nucleotide sequence ID" value="NZ_JAENHP010000014.1"/>
</dbReference>
<evidence type="ECO:0000313" key="3">
    <source>
        <dbReference type="EMBL" id="MBM2620364.1"/>
    </source>
</evidence>
<reference evidence="3 4" key="1">
    <citation type="submission" date="2021-01" db="EMBL/GenBank/DDBJ databases">
        <title>Actinoplanes sp. nov. LDG1-06 isolated from lichen.</title>
        <authorList>
            <person name="Saeng-In P."/>
            <person name="Phongsopitanun W."/>
            <person name="Kanchanasin P."/>
            <person name="Yuki M."/>
            <person name="Kudo T."/>
            <person name="Ohkuma M."/>
            <person name="Tanasupawat S."/>
        </authorList>
    </citation>
    <scope>NUCLEOTIDE SEQUENCE [LARGE SCALE GENOMIC DNA]</scope>
    <source>
        <strain evidence="3 4">LDG1-06</strain>
    </source>
</reference>
<protein>
    <recommendedName>
        <fullName evidence="2">Cytokinin riboside 5'-monophosphate phosphoribohydrolase</fullName>
        <ecNumber evidence="2">3.2.2.n1</ecNumber>
    </recommendedName>
</protein>
<dbReference type="Pfam" id="PF03641">
    <property type="entry name" value="Lysine_decarbox"/>
    <property type="match status" value="1"/>
</dbReference>
<dbReference type="PANTHER" id="PTHR31223">
    <property type="entry name" value="LOG FAMILY PROTEIN YJL055W"/>
    <property type="match status" value="1"/>
</dbReference>
<gene>
    <name evidence="3" type="ORF">JIG36_33120</name>
</gene>
<dbReference type="Proteomes" id="UP000632138">
    <property type="component" value="Unassembled WGS sequence"/>
</dbReference>
<comment type="caution">
    <text evidence="3">The sequence shown here is derived from an EMBL/GenBank/DDBJ whole genome shotgun (WGS) entry which is preliminary data.</text>
</comment>
<proteinExistence type="inferred from homology"/>
<organism evidence="3 4">
    <name type="scientific">Paractinoplanes ovalisporus</name>
    <dbReference type="NCBI Taxonomy" id="2810368"/>
    <lineage>
        <taxon>Bacteria</taxon>
        <taxon>Bacillati</taxon>
        <taxon>Actinomycetota</taxon>
        <taxon>Actinomycetes</taxon>
        <taxon>Micromonosporales</taxon>
        <taxon>Micromonosporaceae</taxon>
        <taxon>Paractinoplanes</taxon>
    </lineage>
</organism>
<dbReference type="InterPro" id="IPR005269">
    <property type="entry name" value="LOG"/>
</dbReference>
<evidence type="ECO:0000256" key="1">
    <source>
        <dbReference type="ARBA" id="ARBA00006763"/>
    </source>
</evidence>